<accession>A0A318LP35</accession>
<dbReference type="SMART" id="SM00382">
    <property type="entry name" value="AAA"/>
    <property type="match status" value="1"/>
</dbReference>
<feature type="domain" description="ABC transporter" evidence="5">
    <location>
        <begin position="10"/>
        <end position="235"/>
    </location>
</feature>
<dbReference type="Gene3D" id="3.40.50.300">
    <property type="entry name" value="P-loop containing nucleotide triphosphate hydrolases"/>
    <property type="match status" value="1"/>
</dbReference>
<dbReference type="SUPFAM" id="SSF52540">
    <property type="entry name" value="P-loop containing nucleoside triphosphate hydrolases"/>
    <property type="match status" value="1"/>
</dbReference>
<dbReference type="Pfam" id="PF00005">
    <property type="entry name" value="ABC_tran"/>
    <property type="match status" value="1"/>
</dbReference>
<dbReference type="PROSITE" id="PS50893">
    <property type="entry name" value="ABC_TRANSPORTER_2"/>
    <property type="match status" value="1"/>
</dbReference>
<evidence type="ECO:0000259" key="5">
    <source>
        <dbReference type="PROSITE" id="PS50893"/>
    </source>
</evidence>
<dbReference type="Proteomes" id="UP000247892">
    <property type="component" value="Unassembled WGS sequence"/>
</dbReference>
<protein>
    <recommendedName>
        <fullName evidence="5">ABC transporter domain-containing protein</fullName>
    </recommendedName>
</protein>
<dbReference type="PANTHER" id="PTHR42794">
    <property type="entry name" value="HEMIN IMPORT ATP-BINDING PROTEIN HMUV"/>
    <property type="match status" value="1"/>
</dbReference>
<dbReference type="RefSeq" id="WP_110336292.1">
    <property type="nucleotide sequence ID" value="NZ_MASU01000005.1"/>
</dbReference>
<dbReference type="GO" id="GO:0005524">
    <property type="term" value="F:ATP binding"/>
    <property type="evidence" value="ECO:0007669"/>
    <property type="project" value="UniProtKB-KW"/>
</dbReference>
<dbReference type="InterPro" id="IPR017871">
    <property type="entry name" value="ABC_transporter-like_CS"/>
</dbReference>
<organism evidence="6 7">
    <name type="scientific">Prauserella flavalba</name>
    <dbReference type="NCBI Taxonomy" id="1477506"/>
    <lineage>
        <taxon>Bacteria</taxon>
        <taxon>Bacillati</taxon>
        <taxon>Actinomycetota</taxon>
        <taxon>Actinomycetes</taxon>
        <taxon>Pseudonocardiales</taxon>
        <taxon>Pseudonocardiaceae</taxon>
        <taxon>Prauserella</taxon>
    </lineage>
</organism>
<keyword evidence="4" id="KW-1278">Translocase</keyword>
<name>A0A318LP35_9PSEU</name>
<dbReference type="NCBIfam" id="NF040873">
    <property type="entry name" value="AztA"/>
    <property type="match status" value="1"/>
</dbReference>
<reference evidence="6 7" key="1">
    <citation type="submission" date="2016-07" db="EMBL/GenBank/DDBJ databases">
        <title>Draft genome sequence of Prauserella sp. YIM 121212, isolated from alkaline soil.</title>
        <authorList>
            <person name="Ruckert C."/>
            <person name="Albersmeier A."/>
            <person name="Jiang C.-L."/>
            <person name="Jiang Y."/>
            <person name="Kalinowski J."/>
            <person name="Schneider O."/>
            <person name="Winkler A."/>
            <person name="Zotchev S.B."/>
        </authorList>
    </citation>
    <scope>NUCLEOTIDE SEQUENCE [LARGE SCALE GENOMIC DNA]</scope>
    <source>
        <strain evidence="6 7">YIM 121212</strain>
    </source>
</reference>
<dbReference type="InterPro" id="IPR047748">
    <property type="entry name" value="AztA-like"/>
</dbReference>
<keyword evidence="1" id="KW-0813">Transport</keyword>
<dbReference type="EMBL" id="MASU01000005">
    <property type="protein sequence ID" value="PXY36283.1"/>
    <property type="molecule type" value="Genomic_DNA"/>
</dbReference>
<evidence type="ECO:0000313" key="6">
    <source>
        <dbReference type="EMBL" id="PXY36283.1"/>
    </source>
</evidence>
<dbReference type="InterPro" id="IPR027417">
    <property type="entry name" value="P-loop_NTPase"/>
</dbReference>
<evidence type="ECO:0000256" key="2">
    <source>
        <dbReference type="ARBA" id="ARBA00022741"/>
    </source>
</evidence>
<gene>
    <name evidence="6" type="ORF">BA062_12750</name>
</gene>
<evidence type="ECO:0000256" key="4">
    <source>
        <dbReference type="ARBA" id="ARBA00022967"/>
    </source>
</evidence>
<evidence type="ECO:0000256" key="1">
    <source>
        <dbReference type="ARBA" id="ARBA00022448"/>
    </source>
</evidence>
<dbReference type="InterPro" id="IPR003593">
    <property type="entry name" value="AAA+_ATPase"/>
</dbReference>
<keyword evidence="7" id="KW-1185">Reference proteome</keyword>
<sequence>MTHSDGSSGIELDGVAAGYAGRTVLHAITARLPRAGVTAIVGPNGSGKSTLLSVVAGVLRADAGSVTLPAGVRPAFVVQRSAVSDSLPITVHETVAMGRWAHRGPWRRLSEEDREIVAEELHRLEITGLSRRRLGSLSGGQRQRALVAQGLAQRSRVLLLDEPTTGLDIPARRTIAAALADAAAAGTAVVHVTHDLAEADRADHCLLLRDGRLLAEGPPTAVLTQDALDTAWGLRRPTATVMNETSGGR</sequence>
<evidence type="ECO:0000256" key="3">
    <source>
        <dbReference type="ARBA" id="ARBA00022840"/>
    </source>
</evidence>
<dbReference type="PROSITE" id="PS00211">
    <property type="entry name" value="ABC_TRANSPORTER_1"/>
    <property type="match status" value="1"/>
</dbReference>
<dbReference type="GO" id="GO:0016887">
    <property type="term" value="F:ATP hydrolysis activity"/>
    <property type="evidence" value="ECO:0007669"/>
    <property type="project" value="InterPro"/>
</dbReference>
<proteinExistence type="predicted"/>
<dbReference type="InterPro" id="IPR003439">
    <property type="entry name" value="ABC_transporter-like_ATP-bd"/>
</dbReference>
<keyword evidence="2" id="KW-0547">Nucleotide-binding</keyword>
<keyword evidence="3" id="KW-0067">ATP-binding</keyword>
<evidence type="ECO:0000313" key="7">
    <source>
        <dbReference type="Proteomes" id="UP000247892"/>
    </source>
</evidence>
<dbReference type="OrthoDB" id="5296765at2"/>
<dbReference type="PANTHER" id="PTHR42794:SF1">
    <property type="entry name" value="HEMIN IMPORT ATP-BINDING PROTEIN HMUV"/>
    <property type="match status" value="1"/>
</dbReference>
<dbReference type="AlphaFoldDB" id="A0A318LP35"/>
<comment type="caution">
    <text evidence="6">The sequence shown here is derived from an EMBL/GenBank/DDBJ whole genome shotgun (WGS) entry which is preliminary data.</text>
</comment>